<gene>
    <name evidence="8" type="ORF">ESZ47_07175</name>
</gene>
<protein>
    <submittedName>
        <fullName evidence="8">ComC/BlpC family peptide pheromone/bacteriocin</fullName>
    </submittedName>
</protein>
<evidence type="ECO:0000256" key="7">
    <source>
        <dbReference type="SAM" id="Phobius"/>
    </source>
</evidence>
<dbReference type="RefSeq" id="WP_148606117.1">
    <property type="nucleotide sequence ID" value="NZ_BSUV01000001.1"/>
</dbReference>
<keyword evidence="4" id="KW-0964">Secreted</keyword>
<evidence type="ECO:0000313" key="8">
    <source>
        <dbReference type="EMBL" id="TYC46250.1"/>
    </source>
</evidence>
<keyword evidence="7" id="KW-0472">Membrane</keyword>
<evidence type="ECO:0000256" key="2">
    <source>
        <dbReference type="ARBA" id="ARBA00004613"/>
    </source>
</evidence>
<evidence type="ECO:0000256" key="5">
    <source>
        <dbReference type="ARBA" id="ARBA00023044"/>
    </source>
</evidence>
<organism evidence="8 9">
    <name type="scientific">Leuconostoc litchii</name>
    <dbReference type="NCBI Taxonomy" id="1981069"/>
    <lineage>
        <taxon>Bacteria</taxon>
        <taxon>Bacillati</taxon>
        <taxon>Bacillota</taxon>
        <taxon>Bacilli</taxon>
        <taxon>Lactobacillales</taxon>
        <taxon>Lactobacillaceae</taxon>
        <taxon>Leuconostoc</taxon>
    </lineage>
</organism>
<dbReference type="Proteomes" id="UP000442244">
    <property type="component" value="Unassembled WGS sequence"/>
</dbReference>
<comment type="similarity">
    <text evidence="3">Belongs to the ComC family.</text>
</comment>
<dbReference type="InterPro" id="IPR004288">
    <property type="entry name" value="Competence_ComC"/>
</dbReference>
<comment type="caution">
    <text evidence="8">The sequence shown here is derived from an EMBL/GenBank/DDBJ whole genome shotgun (WGS) entry which is preliminary data.</text>
</comment>
<comment type="subcellular location">
    <subcellularLocation>
        <location evidence="2">Secreted</location>
    </subcellularLocation>
</comment>
<evidence type="ECO:0000313" key="9">
    <source>
        <dbReference type="Proteomes" id="UP000442244"/>
    </source>
</evidence>
<reference evidence="8 9" key="1">
    <citation type="submission" date="2019-01" db="EMBL/GenBank/DDBJ databases">
        <title>Leuconostoc litchii sp. nov., a novel lactic acid bacterium isolated from lychee.</title>
        <authorList>
            <person name="Wang L.-T."/>
        </authorList>
    </citation>
    <scope>NUCLEOTIDE SEQUENCE [LARGE SCALE GENOMIC DNA]</scope>
    <source>
        <strain evidence="8 9">MB7</strain>
    </source>
</reference>
<dbReference type="Pfam" id="PF03047">
    <property type="entry name" value="ComC"/>
    <property type="match status" value="1"/>
</dbReference>
<dbReference type="EMBL" id="SDGY01000005">
    <property type="protein sequence ID" value="TYC46250.1"/>
    <property type="molecule type" value="Genomic_DNA"/>
</dbReference>
<feature type="transmembrane region" description="Helical" evidence="7">
    <location>
        <begin position="27"/>
        <end position="59"/>
    </location>
</feature>
<accession>A0A6P2CPW1</accession>
<dbReference type="AlphaFoldDB" id="A0A6P2CPW1"/>
<dbReference type="GO" id="GO:0005186">
    <property type="term" value="F:pheromone activity"/>
    <property type="evidence" value="ECO:0007669"/>
    <property type="project" value="InterPro"/>
</dbReference>
<evidence type="ECO:0000256" key="4">
    <source>
        <dbReference type="ARBA" id="ARBA00022525"/>
    </source>
</evidence>
<evidence type="ECO:0000256" key="3">
    <source>
        <dbReference type="ARBA" id="ARBA00009039"/>
    </source>
</evidence>
<name>A0A6P2CPW1_9LACO</name>
<comment type="function">
    <text evidence="1">Acts as a pheromone, induces cells to develop competence for genetic transformation.</text>
</comment>
<proteinExistence type="inferred from homology"/>
<evidence type="ECO:0000256" key="6">
    <source>
        <dbReference type="ARBA" id="ARBA00023287"/>
    </source>
</evidence>
<keyword evidence="5" id="KW-0588">Pheromone</keyword>
<keyword evidence="6" id="KW-0178">Competence</keyword>
<keyword evidence="7" id="KW-1133">Transmembrane helix</keyword>
<dbReference type="GO" id="GO:0005576">
    <property type="term" value="C:extracellular region"/>
    <property type="evidence" value="ECO:0007669"/>
    <property type="project" value="UniProtKB-SubCell"/>
</dbReference>
<sequence>MNSQSFTSLSEFETIDNGQLEQIEGGIFPLIIGGVVITKGAVITGGLLAGAGAGAYVGYKAKKNG</sequence>
<dbReference type="OrthoDB" id="9943571at2"/>
<keyword evidence="9" id="KW-1185">Reference proteome</keyword>
<keyword evidence="7" id="KW-0812">Transmembrane</keyword>
<evidence type="ECO:0000256" key="1">
    <source>
        <dbReference type="ARBA" id="ARBA00002667"/>
    </source>
</evidence>